<feature type="compositionally biased region" description="Polar residues" evidence="16">
    <location>
        <begin position="698"/>
        <end position="708"/>
    </location>
</feature>
<dbReference type="Pfam" id="PF07647">
    <property type="entry name" value="SAM_2"/>
    <property type="match status" value="2"/>
</dbReference>
<dbReference type="CDD" id="cd09501">
    <property type="entry name" value="SAM_SARM1-like_repeat1"/>
    <property type="match status" value="1"/>
</dbReference>
<dbReference type="RefSeq" id="XP_006032897.2">
    <property type="nucleotide sequence ID" value="XM_006032835.2"/>
</dbReference>
<keyword evidence="7" id="KW-0378">Hydrolase</keyword>
<protein>
    <recommendedName>
        <fullName evidence="10">NAD(+) hydrolase SARM1</fullName>
        <ecNumber evidence="3">3.2.2.6</ecNumber>
    </recommendedName>
    <alternativeName>
        <fullName evidence="12">NADP(+) hydrolase SARM1</fullName>
    </alternativeName>
    <alternativeName>
        <fullName evidence="11">Sterile alpha and TIR motif-containing protein 1</fullName>
    </alternativeName>
</protein>
<name>A0A1U7S812_ALLSI</name>
<dbReference type="InterPro" id="IPR011989">
    <property type="entry name" value="ARM-like"/>
</dbReference>
<evidence type="ECO:0000256" key="10">
    <source>
        <dbReference type="ARBA" id="ARBA00024128"/>
    </source>
</evidence>
<dbReference type="InterPro" id="IPR035897">
    <property type="entry name" value="Toll_tir_struct_dom_sf"/>
</dbReference>
<dbReference type="KEGG" id="asn:102384881"/>
<dbReference type="GO" id="GO:0003953">
    <property type="term" value="F:NAD+ nucleosidase activity"/>
    <property type="evidence" value="ECO:0007669"/>
    <property type="project" value="InterPro"/>
</dbReference>
<dbReference type="PROSITE" id="PS50105">
    <property type="entry name" value="SAM_DOMAIN"/>
    <property type="match status" value="1"/>
</dbReference>
<evidence type="ECO:0000313" key="21">
    <source>
        <dbReference type="RefSeq" id="XP_006032897.2"/>
    </source>
</evidence>
<evidence type="ECO:0000256" key="15">
    <source>
        <dbReference type="ARBA" id="ARBA00049009"/>
    </source>
</evidence>
<dbReference type="PROSITE" id="PS50104">
    <property type="entry name" value="TIR"/>
    <property type="match status" value="1"/>
</dbReference>
<dbReference type="InterPro" id="IPR016024">
    <property type="entry name" value="ARM-type_fold"/>
</dbReference>
<evidence type="ECO:0000256" key="16">
    <source>
        <dbReference type="SAM" id="MobiDB-lite"/>
    </source>
</evidence>
<dbReference type="SUPFAM" id="SSF52200">
    <property type="entry name" value="Toll/Interleukin receptor TIR domain"/>
    <property type="match status" value="1"/>
</dbReference>
<evidence type="ECO:0000256" key="13">
    <source>
        <dbReference type="ARBA" id="ARBA00047304"/>
    </source>
</evidence>
<dbReference type="Proteomes" id="UP000189705">
    <property type="component" value="Unplaced"/>
</dbReference>
<evidence type="ECO:0000256" key="9">
    <source>
        <dbReference type="ARBA" id="ARBA00023027"/>
    </source>
</evidence>
<dbReference type="EC" id="3.2.2.6" evidence="3"/>
<comment type="catalytic activity">
    <reaction evidence="13">
        <text>NAD(+) + H2O = ADP-D-ribose + nicotinamide + H(+)</text>
        <dbReference type="Rhea" id="RHEA:16301"/>
        <dbReference type="ChEBI" id="CHEBI:15377"/>
        <dbReference type="ChEBI" id="CHEBI:15378"/>
        <dbReference type="ChEBI" id="CHEBI:17154"/>
        <dbReference type="ChEBI" id="CHEBI:57540"/>
        <dbReference type="ChEBI" id="CHEBI:57967"/>
        <dbReference type="EC" id="3.2.2.6"/>
    </reaction>
    <physiologicalReaction direction="left-to-right" evidence="13">
        <dbReference type="Rhea" id="RHEA:16302"/>
    </physiologicalReaction>
</comment>
<evidence type="ECO:0000256" key="6">
    <source>
        <dbReference type="ARBA" id="ARBA00022737"/>
    </source>
</evidence>
<dbReference type="GO" id="GO:0034128">
    <property type="term" value="P:negative regulation of MyD88-independent toll-like receptor signaling pathway"/>
    <property type="evidence" value="ECO:0007669"/>
    <property type="project" value="InterPro"/>
</dbReference>
<dbReference type="GO" id="GO:0007165">
    <property type="term" value="P:signal transduction"/>
    <property type="evidence" value="ECO:0007669"/>
    <property type="project" value="InterPro"/>
</dbReference>
<keyword evidence="5" id="KW-0399">Innate immunity</keyword>
<dbReference type="InParanoid" id="A0A1U7S812"/>
<feature type="region of interest" description="Disordered" evidence="16">
    <location>
        <begin position="698"/>
        <end position="718"/>
    </location>
</feature>
<dbReference type="CDD" id="cd24153">
    <property type="entry name" value="SARM1_N"/>
    <property type="match status" value="1"/>
</dbReference>
<dbReference type="Gene3D" id="1.25.10.10">
    <property type="entry name" value="Leucine-rich Repeat Variant"/>
    <property type="match status" value="1"/>
</dbReference>
<keyword evidence="17" id="KW-0732">Signal</keyword>
<evidence type="ECO:0000256" key="11">
    <source>
        <dbReference type="ARBA" id="ARBA00031160"/>
    </source>
</evidence>
<dbReference type="GO" id="GO:0035591">
    <property type="term" value="F:signaling adaptor activity"/>
    <property type="evidence" value="ECO:0007669"/>
    <property type="project" value="InterPro"/>
</dbReference>
<feature type="domain" description="SAM" evidence="19">
    <location>
        <begin position="406"/>
        <end position="470"/>
    </location>
</feature>
<dbReference type="Pfam" id="PF13676">
    <property type="entry name" value="TIR_2"/>
    <property type="match status" value="1"/>
</dbReference>
<keyword evidence="8" id="KW-0391">Immunity</keyword>
<reference evidence="21" key="1">
    <citation type="submission" date="2025-08" db="UniProtKB">
        <authorList>
            <consortium name="RefSeq"/>
        </authorList>
    </citation>
    <scope>IDENTIFICATION</scope>
</reference>
<dbReference type="CDD" id="cd09502">
    <property type="entry name" value="SAM_SARM1-like_repeat2"/>
    <property type="match status" value="1"/>
</dbReference>
<dbReference type="STRING" id="38654.A0A1U7S812"/>
<evidence type="ECO:0000256" key="8">
    <source>
        <dbReference type="ARBA" id="ARBA00022859"/>
    </source>
</evidence>
<keyword evidence="20" id="KW-1185">Reference proteome</keyword>
<comment type="catalytic activity">
    <reaction evidence="15">
        <text>NADP(+) + H2O = ADP-D-ribose 2'-phosphate + nicotinamide + H(+)</text>
        <dbReference type="Rhea" id="RHEA:19849"/>
        <dbReference type="ChEBI" id="CHEBI:15377"/>
        <dbReference type="ChEBI" id="CHEBI:15378"/>
        <dbReference type="ChEBI" id="CHEBI:17154"/>
        <dbReference type="ChEBI" id="CHEBI:58349"/>
        <dbReference type="ChEBI" id="CHEBI:58673"/>
    </reaction>
    <physiologicalReaction direction="left-to-right" evidence="15">
        <dbReference type="Rhea" id="RHEA:19850"/>
    </physiologicalReaction>
</comment>
<evidence type="ECO:0000259" key="18">
    <source>
        <dbReference type="PROSITE" id="PS50104"/>
    </source>
</evidence>
<dbReference type="InterPro" id="IPR001660">
    <property type="entry name" value="SAM"/>
</dbReference>
<dbReference type="PANTHER" id="PTHR22998">
    <property type="entry name" value="SARM1"/>
    <property type="match status" value="1"/>
</dbReference>
<dbReference type="GO" id="GO:0045087">
    <property type="term" value="P:innate immune response"/>
    <property type="evidence" value="ECO:0007669"/>
    <property type="project" value="UniProtKB-KW"/>
</dbReference>
<dbReference type="GO" id="GO:0030425">
    <property type="term" value="C:dendrite"/>
    <property type="evidence" value="ECO:0007669"/>
    <property type="project" value="TreeGrafter"/>
</dbReference>
<keyword evidence="6" id="KW-0677">Repeat</keyword>
<feature type="domain" description="TIR" evidence="18">
    <location>
        <begin position="554"/>
        <end position="697"/>
    </location>
</feature>
<dbReference type="eggNOG" id="KOG3678">
    <property type="taxonomic scope" value="Eukaryota"/>
</dbReference>
<dbReference type="GeneID" id="102384881"/>
<comment type="subcellular location">
    <subcellularLocation>
        <location evidence="1">Cytoplasm</location>
    </subcellularLocation>
</comment>
<proteinExistence type="inferred from homology"/>
<evidence type="ECO:0000256" key="14">
    <source>
        <dbReference type="ARBA" id="ARBA00048388"/>
    </source>
</evidence>
<dbReference type="Gene3D" id="1.10.150.50">
    <property type="entry name" value="Transcription Factor, Ets-1"/>
    <property type="match status" value="2"/>
</dbReference>
<evidence type="ECO:0000256" key="1">
    <source>
        <dbReference type="ARBA" id="ARBA00004496"/>
    </source>
</evidence>
<evidence type="ECO:0000256" key="3">
    <source>
        <dbReference type="ARBA" id="ARBA00011982"/>
    </source>
</evidence>
<dbReference type="FunFam" id="1.10.150.50:FF:000043">
    <property type="entry name" value="Sterile alpha and TIR motif-containing 1"/>
    <property type="match status" value="1"/>
</dbReference>
<keyword evidence="4" id="KW-0963">Cytoplasm</keyword>
<dbReference type="GO" id="GO:0005737">
    <property type="term" value="C:cytoplasm"/>
    <property type="evidence" value="ECO:0007669"/>
    <property type="project" value="UniProtKB-SubCell"/>
</dbReference>
<evidence type="ECO:0000313" key="20">
    <source>
        <dbReference type="Proteomes" id="UP000189705"/>
    </source>
</evidence>
<dbReference type="CTD" id="23098"/>
<feature type="chain" id="PRO_5017953388" description="NAD(+) hydrolase SARM1" evidence="17">
    <location>
        <begin position="18"/>
        <end position="718"/>
    </location>
</feature>
<evidence type="ECO:0000256" key="5">
    <source>
        <dbReference type="ARBA" id="ARBA00022588"/>
    </source>
</evidence>
<dbReference type="AlphaFoldDB" id="A0A1U7S812"/>
<dbReference type="FunFam" id="1.10.150.50:FF:000062">
    <property type="entry name" value="Sterile alpha and TIR motif containing 1"/>
    <property type="match status" value="1"/>
</dbReference>
<dbReference type="SUPFAM" id="SSF47769">
    <property type="entry name" value="SAM/Pointed domain"/>
    <property type="match status" value="2"/>
</dbReference>
<comment type="catalytic activity">
    <reaction evidence="14">
        <text>NAD(+) = cyclic ADP-beta-D-ribose + nicotinamide + H(+)</text>
        <dbReference type="Rhea" id="RHEA:38611"/>
        <dbReference type="ChEBI" id="CHEBI:15378"/>
        <dbReference type="ChEBI" id="CHEBI:17154"/>
        <dbReference type="ChEBI" id="CHEBI:57540"/>
        <dbReference type="ChEBI" id="CHEBI:73672"/>
    </reaction>
    <physiologicalReaction direction="left-to-right" evidence="14">
        <dbReference type="Rhea" id="RHEA:38612"/>
    </physiologicalReaction>
</comment>
<dbReference type="InterPro" id="IPR039184">
    <property type="entry name" value="SARM1"/>
</dbReference>
<dbReference type="Gene3D" id="3.40.50.10140">
    <property type="entry name" value="Toll/interleukin-1 receptor homology (TIR) domain"/>
    <property type="match status" value="1"/>
</dbReference>
<evidence type="ECO:0000256" key="12">
    <source>
        <dbReference type="ARBA" id="ARBA00032222"/>
    </source>
</evidence>
<evidence type="ECO:0000256" key="7">
    <source>
        <dbReference type="ARBA" id="ARBA00022801"/>
    </source>
</evidence>
<evidence type="ECO:0000256" key="2">
    <source>
        <dbReference type="ARBA" id="ARBA00008291"/>
    </source>
</evidence>
<dbReference type="InterPro" id="IPR000157">
    <property type="entry name" value="TIR_dom"/>
</dbReference>
<organism evidence="20 21">
    <name type="scientific">Alligator sinensis</name>
    <name type="common">Chinese alligator</name>
    <dbReference type="NCBI Taxonomy" id="38654"/>
    <lineage>
        <taxon>Eukaryota</taxon>
        <taxon>Metazoa</taxon>
        <taxon>Chordata</taxon>
        <taxon>Craniata</taxon>
        <taxon>Vertebrata</taxon>
        <taxon>Euteleostomi</taxon>
        <taxon>Archelosauria</taxon>
        <taxon>Archosauria</taxon>
        <taxon>Crocodylia</taxon>
        <taxon>Alligatoridae</taxon>
        <taxon>Alligatorinae</taxon>
        <taxon>Alligator</taxon>
    </lineage>
</organism>
<dbReference type="PANTHER" id="PTHR22998:SF1">
    <property type="entry name" value="NAD(+) HYDROLASE SARM1"/>
    <property type="match status" value="1"/>
</dbReference>
<gene>
    <name evidence="21" type="primary">SARM1</name>
</gene>
<feature type="signal peptide" evidence="17">
    <location>
        <begin position="1"/>
        <end position="17"/>
    </location>
</feature>
<evidence type="ECO:0000259" key="19">
    <source>
        <dbReference type="PROSITE" id="PS50105"/>
    </source>
</evidence>
<dbReference type="SMART" id="SM00454">
    <property type="entry name" value="SAM"/>
    <property type="match status" value="2"/>
</dbReference>
<dbReference type="InterPro" id="IPR013761">
    <property type="entry name" value="SAM/pointed_sf"/>
</dbReference>
<dbReference type="FunFam" id="1.25.10.10:FF:000256">
    <property type="entry name" value="Sterile alpha and TIR motif containing 1"/>
    <property type="match status" value="1"/>
</dbReference>
<evidence type="ECO:0000256" key="4">
    <source>
        <dbReference type="ARBA" id="ARBA00022490"/>
    </source>
</evidence>
<keyword evidence="9" id="KW-0520">NAD</keyword>
<comment type="similarity">
    <text evidence="2">Belongs to the SARM1 family.</text>
</comment>
<dbReference type="GO" id="GO:0061809">
    <property type="term" value="F:NAD+ nucleosidase activity, cyclic ADP-ribose generating"/>
    <property type="evidence" value="ECO:0007669"/>
    <property type="project" value="UniProtKB-EC"/>
</dbReference>
<dbReference type="GO" id="GO:0048678">
    <property type="term" value="P:response to axon injury"/>
    <property type="evidence" value="ECO:0007669"/>
    <property type="project" value="InterPro"/>
</dbReference>
<evidence type="ECO:0000256" key="17">
    <source>
        <dbReference type="SAM" id="SignalP"/>
    </source>
</evidence>
<accession>A0A1U7S812</accession>
<dbReference type="SUPFAM" id="SSF48371">
    <property type="entry name" value="ARM repeat"/>
    <property type="match status" value="1"/>
</dbReference>
<dbReference type="SMART" id="SM00255">
    <property type="entry name" value="TIR"/>
    <property type="match status" value="1"/>
</dbReference>
<sequence>MPMVLTLLVSAYKLCRFFAMSSSERLCVPQDASPAGWWARLGGAREVSPGVSTDVRAALDRILPELHLAISSLKQAAGPVELRGAIATIFQLVEEAWVIPTVGRDVAKALCDVIRLEGGLDLLLSLLHTAELETKCHAGKLLEQILVAENRDRIARIGLGVILNLAKERDSPQLARSISGILEHMFKHTEDTCGQLISDGGLDAILYWCRGTDLVVLRHCAMALANCAMYGGQANQRLMVERKAAEWLFPLAFSKADELVRLHACLAIAVLATNKEIEREVESSGTLALVEPFIASLDPEQFAHNLLGSSDNSQGRTANDLQRLVPLLDSSRLEAQCIAAFYLCTEAAIKTRQKTTQIFNEIGATQSLKRLVCYSTGGTVSALAKKALRTMGEEVPRRILPLVPSWKPLEVQTWLQQIGFNQYCQRFLDHQVDGDLLLKLTEMDLQEDLGMVSSITRKRFFRELVELKTYANYCTCDRSNLADWLGNVDPKFRQYTYNLVTCGIDRNFLHRVTEQQLQEDCHIDLGFHRVRILCAAREMLHSPLPCSGCKPTSNGPDVFISYRRSTGSQLASLLKVHLQLHGFSAFIDVEKLEAGKFEDKLIQSVMSARNFVLVLSPGSLDKCMADPECKDWVHKEIVTALNCGKNIVPVTDHFEWPDPQTLPEDMRAVLKFNGIKWSHEYQDATIEKIIRFLQGRSSQDSSAGSENSLECVPPLAQT</sequence>